<keyword evidence="6 7" id="KW-0472">Membrane</keyword>
<keyword evidence="5 7" id="KW-1133">Transmembrane helix</keyword>
<feature type="transmembrane region" description="Helical" evidence="7">
    <location>
        <begin position="240"/>
        <end position="261"/>
    </location>
</feature>
<dbReference type="GO" id="GO:0016020">
    <property type="term" value="C:membrane"/>
    <property type="evidence" value="ECO:0007669"/>
    <property type="project" value="UniProtKB-SubCell"/>
</dbReference>
<evidence type="ECO:0000256" key="3">
    <source>
        <dbReference type="ARBA" id="ARBA00022692"/>
    </source>
</evidence>
<evidence type="ECO:0000256" key="1">
    <source>
        <dbReference type="ARBA" id="ARBA00004141"/>
    </source>
</evidence>
<sequence length="297" mass="32714">MLYTEWLTLKAALPTSCFVIAFAPGLAFFLKFVAKDSLRVILVVMAAFVWMLSLLLSSIIRFGMVYVIDSFLLETFISIALQEASRLVLFILIKQAQKGLKTLSEENTKIAGIDSLYRSRHMLSMVCGLGMGAIAALFLLLNLIAGLYEGGTMGLPATIPHLKERMAVKLSVDDRFFPITYSASCGILTLLHMAWTLLFWDSCHKYGTHGSSWWFGMVIAVSSHYLVSGLSFFNQLGTRVVILGLQFLVLLANILCCSYIVRDGRGGIFGCGGDDSAVESVRSENGDVHVEQRNLSL</sequence>
<comment type="subcellular location">
    <subcellularLocation>
        <location evidence="1">Membrane</location>
        <topology evidence="1">Multi-pass membrane protein</topology>
    </subcellularLocation>
</comment>
<dbReference type="InterPro" id="IPR009294">
    <property type="entry name" value="Aph-1"/>
</dbReference>
<accession>A0A1I7ZRY9</accession>
<keyword evidence="8" id="KW-1185">Reference proteome</keyword>
<feature type="transmembrane region" description="Helical" evidence="7">
    <location>
        <begin position="179"/>
        <end position="200"/>
    </location>
</feature>
<dbReference type="WBParaSite" id="L893_g28949.t1">
    <property type="protein sequence ID" value="L893_g28949.t1"/>
    <property type="gene ID" value="L893_g28949"/>
</dbReference>
<evidence type="ECO:0000256" key="2">
    <source>
        <dbReference type="ARBA" id="ARBA00005577"/>
    </source>
</evidence>
<dbReference type="Proteomes" id="UP000095287">
    <property type="component" value="Unplaced"/>
</dbReference>
<comment type="similarity">
    <text evidence="2">Belongs to the APH-1 family.</text>
</comment>
<keyword evidence="4" id="KW-0914">Notch signaling pathway</keyword>
<reference evidence="9" key="1">
    <citation type="submission" date="2016-11" db="UniProtKB">
        <authorList>
            <consortium name="WormBaseParasite"/>
        </authorList>
    </citation>
    <scope>IDENTIFICATION</scope>
</reference>
<dbReference type="GO" id="GO:0016485">
    <property type="term" value="P:protein processing"/>
    <property type="evidence" value="ECO:0007669"/>
    <property type="project" value="InterPro"/>
</dbReference>
<proteinExistence type="inferred from homology"/>
<feature type="transmembrane region" description="Helical" evidence="7">
    <location>
        <begin position="40"/>
        <end position="60"/>
    </location>
</feature>
<protein>
    <submittedName>
        <fullName evidence="9">Gamma-secretase subunit Aph-1</fullName>
    </submittedName>
</protein>
<evidence type="ECO:0000313" key="8">
    <source>
        <dbReference type="Proteomes" id="UP000095287"/>
    </source>
</evidence>
<feature type="transmembrane region" description="Helical" evidence="7">
    <location>
        <begin position="212"/>
        <end position="234"/>
    </location>
</feature>
<evidence type="ECO:0000256" key="6">
    <source>
        <dbReference type="ARBA" id="ARBA00023136"/>
    </source>
</evidence>
<dbReference type="PANTHER" id="PTHR12889">
    <property type="entry name" value="GAMMA-SECRETASE SUBUNIT APH-1"/>
    <property type="match status" value="1"/>
</dbReference>
<feature type="transmembrane region" description="Helical" evidence="7">
    <location>
        <begin position="12"/>
        <end position="33"/>
    </location>
</feature>
<evidence type="ECO:0000256" key="5">
    <source>
        <dbReference type="ARBA" id="ARBA00022989"/>
    </source>
</evidence>
<dbReference type="Pfam" id="PF06105">
    <property type="entry name" value="Aph-1"/>
    <property type="match status" value="1"/>
</dbReference>
<dbReference type="AlphaFoldDB" id="A0A1I7ZRY9"/>
<organism evidence="8 9">
    <name type="scientific">Steinernema glaseri</name>
    <dbReference type="NCBI Taxonomy" id="37863"/>
    <lineage>
        <taxon>Eukaryota</taxon>
        <taxon>Metazoa</taxon>
        <taxon>Ecdysozoa</taxon>
        <taxon>Nematoda</taxon>
        <taxon>Chromadorea</taxon>
        <taxon>Rhabditida</taxon>
        <taxon>Tylenchina</taxon>
        <taxon>Panagrolaimomorpha</taxon>
        <taxon>Strongyloidoidea</taxon>
        <taxon>Steinernematidae</taxon>
        <taxon>Steinernema</taxon>
    </lineage>
</organism>
<keyword evidence="3 7" id="KW-0812">Transmembrane</keyword>
<name>A0A1I7ZRY9_9BILA</name>
<evidence type="ECO:0000256" key="7">
    <source>
        <dbReference type="SAM" id="Phobius"/>
    </source>
</evidence>
<dbReference type="GO" id="GO:0007219">
    <property type="term" value="P:Notch signaling pathway"/>
    <property type="evidence" value="ECO:0007669"/>
    <property type="project" value="UniProtKB-KW"/>
</dbReference>
<evidence type="ECO:0000313" key="9">
    <source>
        <dbReference type="WBParaSite" id="L893_g28949.t1"/>
    </source>
</evidence>
<feature type="transmembrane region" description="Helical" evidence="7">
    <location>
        <begin position="123"/>
        <end position="148"/>
    </location>
</feature>
<evidence type="ECO:0000256" key="4">
    <source>
        <dbReference type="ARBA" id="ARBA00022976"/>
    </source>
</evidence>